<feature type="compositionally biased region" description="Basic and acidic residues" evidence="5">
    <location>
        <begin position="893"/>
        <end position="913"/>
    </location>
</feature>
<sequence>MSESDSDEFFDASDQPEKTGRKSSKSAEVEKPKADNDDSFDTELEQLKIQQREAEERRKREDEVIQEKLRELERRKKEKEEQERKRVEEERQRQEEERKKQEKEKAELERRKLEEEQRKQEQQEAVQRRLEAEKRRKRLEQIRDNGEEYSPDECPDEEIQQENQQNEMIQAVQDKNIEDVQPEKQGKVEKQPKSRSSPEPDLVAMTKANQGEVPPEISLPPPVAPPRKKKKKKMEGLKKPDSLSIDSVSVSSVPVGHGDDVSMTDEVINVGAGLPSENQPKDILTPTTTIESITKELEHSLDLASAGHGGQIIHHMDTQSIKGDSKADVEKARAEKKEFDEKQRKNTPDAETLLQYDNLMQGLSASGSKLTDEEVLALVMVKNLDTGEKVSLLTAEEKLPKCVNPLALHIMRLTSEYVSNTSLDKEDHSDGEKEGDVKVAPQVKKKGKKLKKFLSKTAHKIKNKADEQFQKEEEFSEEESLPDTRSVKFKASSSNKGPHDFDQLKMAQDLSGEHTGAIWTMKFSPCGRLLATGGQDHLLRVWVLKDHFTYFDDMRQKYSNQQQGQSEETTPDGDSASQEGVTETTSGAEVEDPEAATDVASSASDEMAVFAPSPFCCYTGHTADLLDISWSKNYFLLSSSMDKMVRLWHISRTECLCCFQHIDFVTAIAFHPKDDRYFLSGSLDGKLRLWNIPDKRVALWNEIDGPTKLITAANFIQNGRFSVIGTYDGRCIFYDTEHLKYYTQIYVRSTRGKNSKGRKITAIEPLPGQDKILVTSNDSRIRLYDLRDLSLSCKYKGAMNLSSQIRASFSHTYKYIISGSEDHCVYIWKTYYDFAKFTSVRKDRNDYWESFKAHDAVVTAVVFSPNPSTVLHSLEESKSVTTAETLLKEKPELKLDPGEEKSEKRSSLKKTQDQSEVIVSADFGGTIKVFIRKIKE</sequence>
<feature type="region of interest" description="Disordered" evidence="5">
    <location>
        <begin position="558"/>
        <end position="598"/>
    </location>
</feature>
<feature type="region of interest" description="Disordered" evidence="5">
    <location>
        <begin position="893"/>
        <end position="914"/>
    </location>
</feature>
<evidence type="ECO:0000256" key="2">
    <source>
        <dbReference type="ARBA" id="ARBA00022574"/>
    </source>
</evidence>
<dbReference type="PROSITE" id="PS50294">
    <property type="entry name" value="WD_REPEATS_REGION"/>
    <property type="match status" value="3"/>
</dbReference>
<dbReference type="Proteomes" id="UP001152320">
    <property type="component" value="Chromosome 13"/>
</dbReference>
<feature type="region of interest" description="Disordered" evidence="5">
    <location>
        <begin position="319"/>
        <end position="351"/>
    </location>
</feature>
<dbReference type="PANTHER" id="PTHR14221">
    <property type="entry name" value="WD REPEAT DOMAIN 44"/>
    <property type="match status" value="1"/>
</dbReference>
<dbReference type="InterPro" id="IPR001680">
    <property type="entry name" value="WD40_rpt"/>
</dbReference>
<feature type="compositionally biased region" description="Acidic residues" evidence="5">
    <location>
        <begin position="1"/>
        <end position="11"/>
    </location>
</feature>
<name>A0A9Q1H2G1_HOLLE</name>
<reference evidence="6" key="1">
    <citation type="submission" date="2021-10" db="EMBL/GenBank/DDBJ databases">
        <title>Tropical sea cucumber genome reveals ecological adaptation and Cuvierian tubules defense mechanism.</title>
        <authorList>
            <person name="Chen T."/>
        </authorList>
    </citation>
    <scope>NUCLEOTIDE SEQUENCE</scope>
    <source>
        <strain evidence="6">Nanhai2018</strain>
        <tissue evidence="6">Muscle</tissue>
    </source>
</reference>
<dbReference type="Gene3D" id="2.130.10.10">
    <property type="entry name" value="YVTN repeat-like/Quinoprotein amine dehydrogenase"/>
    <property type="match status" value="1"/>
</dbReference>
<evidence type="ECO:0000256" key="4">
    <source>
        <dbReference type="PROSITE-ProRule" id="PRU00221"/>
    </source>
</evidence>
<feature type="compositionally biased region" description="Low complexity" evidence="5">
    <location>
        <begin position="161"/>
        <end position="170"/>
    </location>
</feature>
<feature type="compositionally biased region" description="Basic and acidic residues" evidence="5">
    <location>
        <begin position="175"/>
        <end position="198"/>
    </location>
</feature>
<gene>
    <name evidence="6" type="ORF">HOLleu_27611</name>
</gene>
<protein>
    <recommendedName>
        <fullName evidence="1">WD repeat-containing protein 44</fullName>
    </recommendedName>
</protein>
<dbReference type="SMART" id="SM00320">
    <property type="entry name" value="WD40"/>
    <property type="match status" value="7"/>
</dbReference>
<proteinExistence type="predicted"/>
<dbReference type="InterPro" id="IPR036322">
    <property type="entry name" value="WD40_repeat_dom_sf"/>
</dbReference>
<keyword evidence="3" id="KW-0677">Repeat</keyword>
<feature type="compositionally biased region" description="Acidic residues" evidence="5">
    <location>
        <begin position="147"/>
        <end position="160"/>
    </location>
</feature>
<dbReference type="PROSITE" id="PS50082">
    <property type="entry name" value="WD_REPEATS_2"/>
    <property type="match status" value="3"/>
</dbReference>
<feature type="repeat" description="WD" evidence="4">
    <location>
        <begin position="511"/>
        <end position="542"/>
    </location>
</feature>
<feature type="compositionally biased region" description="Basic and acidic residues" evidence="5">
    <location>
        <begin position="15"/>
        <end position="36"/>
    </location>
</feature>
<dbReference type="InterPro" id="IPR015943">
    <property type="entry name" value="WD40/YVTN_repeat-like_dom_sf"/>
</dbReference>
<dbReference type="InterPro" id="IPR040324">
    <property type="entry name" value="WDR44/Dgr2"/>
</dbReference>
<dbReference type="PANTHER" id="PTHR14221:SF0">
    <property type="entry name" value="WD REPEAT-CONTAINING PROTEIN 44"/>
    <property type="match status" value="1"/>
</dbReference>
<feature type="compositionally biased region" description="Polar residues" evidence="5">
    <location>
        <begin position="558"/>
        <end position="568"/>
    </location>
</feature>
<evidence type="ECO:0000313" key="7">
    <source>
        <dbReference type="Proteomes" id="UP001152320"/>
    </source>
</evidence>
<evidence type="ECO:0000256" key="5">
    <source>
        <dbReference type="SAM" id="MobiDB-lite"/>
    </source>
</evidence>
<keyword evidence="2 4" id="KW-0853">WD repeat</keyword>
<comment type="caution">
    <text evidence="6">The sequence shown here is derived from an EMBL/GenBank/DDBJ whole genome shotgun (WGS) entry which is preliminary data.</text>
</comment>
<feature type="region of interest" description="Disordered" evidence="5">
    <location>
        <begin position="465"/>
        <end position="501"/>
    </location>
</feature>
<accession>A0A9Q1H2G1</accession>
<dbReference type="SUPFAM" id="SSF50978">
    <property type="entry name" value="WD40 repeat-like"/>
    <property type="match status" value="1"/>
</dbReference>
<keyword evidence="7" id="KW-1185">Reference proteome</keyword>
<evidence type="ECO:0000256" key="1">
    <source>
        <dbReference type="ARBA" id="ARBA00021207"/>
    </source>
</evidence>
<feature type="compositionally biased region" description="Basic and acidic residues" evidence="5">
    <location>
        <begin position="323"/>
        <end position="348"/>
    </location>
</feature>
<feature type="compositionally biased region" description="Low complexity" evidence="5">
    <location>
        <begin position="242"/>
        <end position="256"/>
    </location>
</feature>
<feature type="repeat" description="WD" evidence="4">
    <location>
        <begin position="618"/>
        <end position="651"/>
    </location>
</feature>
<feature type="region of interest" description="Disordered" evidence="5">
    <location>
        <begin position="1"/>
        <end position="261"/>
    </location>
</feature>
<evidence type="ECO:0000313" key="6">
    <source>
        <dbReference type="EMBL" id="KAJ8031019.1"/>
    </source>
</evidence>
<dbReference type="OrthoDB" id="20550at2759"/>
<dbReference type="Pfam" id="PF00400">
    <property type="entry name" value="WD40"/>
    <property type="match status" value="4"/>
</dbReference>
<evidence type="ECO:0000256" key="3">
    <source>
        <dbReference type="ARBA" id="ARBA00022737"/>
    </source>
</evidence>
<feature type="repeat" description="WD" evidence="4">
    <location>
        <begin position="658"/>
        <end position="692"/>
    </location>
</feature>
<dbReference type="EMBL" id="JAIZAY010000013">
    <property type="protein sequence ID" value="KAJ8031019.1"/>
    <property type="molecule type" value="Genomic_DNA"/>
</dbReference>
<organism evidence="6 7">
    <name type="scientific">Holothuria leucospilota</name>
    <name type="common">Black long sea cucumber</name>
    <name type="synonym">Mertensiothuria leucospilota</name>
    <dbReference type="NCBI Taxonomy" id="206669"/>
    <lineage>
        <taxon>Eukaryota</taxon>
        <taxon>Metazoa</taxon>
        <taxon>Echinodermata</taxon>
        <taxon>Eleutherozoa</taxon>
        <taxon>Echinozoa</taxon>
        <taxon>Holothuroidea</taxon>
        <taxon>Aspidochirotacea</taxon>
        <taxon>Aspidochirotida</taxon>
        <taxon>Holothuriidae</taxon>
        <taxon>Holothuria</taxon>
    </lineage>
</organism>
<feature type="compositionally biased region" description="Basic and acidic residues" evidence="5">
    <location>
        <begin position="50"/>
        <end position="146"/>
    </location>
</feature>
<feature type="compositionally biased region" description="Polar residues" evidence="5">
    <location>
        <begin position="575"/>
        <end position="587"/>
    </location>
</feature>
<dbReference type="AlphaFoldDB" id="A0A9Q1H2G1"/>